<dbReference type="Gene3D" id="2.60.40.10">
    <property type="entry name" value="Immunoglobulins"/>
    <property type="match status" value="1"/>
</dbReference>
<protein>
    <submittedName>
        <fullName evidence="3">DUF1929 domain-containing protein</fullName>
    </submittedName>
</protein>
<dbReference type="Proteomes" id="UP000672097">
    <property type="component" value="Unassembled WGS sequence"/>
</dbReference>
<evidence type="ECO:0000256" key="1">
    <source>
        <dbReference type="SAM" id="SignalP"/>
    </source>
</evidence>
<dbReference type="InterPro" id="IPR037293">
    <property type="entry name" value="Gal_Oxidase_central_sf"/>
</dbReference>
<feature type="domain" description="Galactose oxidase-like Early set" evidence="2">
    <location>
        <begin position="537"/>
        <end position="627"/>
    </location>
</feature>
<name>A0ABS5DXS6_9BURK</name>
<dbReference type="InterPro" id="IPR015202">
    <property type="entry name" value="GO-like_E_set"/>
</dbReference>
<dbReference type="CDD" id="cd02851">
    <property type="entry name" value="E_set_GO_C"/>
    <property type="match status" value="1"/>
</dbReference>
<dbReference type="Gene3D" id="2.130.10.80">
    <property type="entry name" value="Galactose oxidase/kelch, beta-propeller"/>
    <property type="match status" value="1"/>
</dbReference>
<dbReference type="RefSeq" id="WP_210809259.1">
    <property type="nucleotide sequence ID" value="NZ_JAGQDG010000004.1"/>
</dbReference>
<evidence type="ECO:0000259" key="2">
    <source>
        <dbReference type="Pfam" id="PF09118"/>
    </source>
</evidence>
<feature type="signal peptide" evidence="1">
    <location>
        <begin position="1"/>
        <end position="24"/>
    </location>
</feature>
<evidence type="ECO:0000313" key="4">
    <source>
        <dbReference type="Proteomes" id="UP000672097"/>
    </source>
</evidence>
<sequence>MKRRSLLQAGAAALTTAGLMPARANTEVSVTAPQTMTHLMKYMPGGRIPDDAHRKGVWLRLPTITGLSGGRSWPINPIHMALLPNGRVLSYGSRGDVLQQGVNGQDGSQNVVWNPDDWTNASTFGFDWYTNTRGQRVPFQDYTDRLTANVQDARNKFNSFCSGGTLMPNGKLLMVGGSGGLYTVGASTAASKMTGTYDYVTKTTVKVRDSVDGEGRWYATLITLADGRQLVLGGMEPYAEDYMDANLRAPGLVARNTARAPMVYKDGQGWTSLSGIPMTTYSQFFELYESRAEYPRAWVAPGGKVFGISTDLMWSLDPNGIGNLTAAGNGKFSNETLVANDNRRPASELPNVGSGSSSAVMYDKGLVMQAGGNGYWVLNTSRASSKATVVDIRGGAESARVIPQPPMKHARKFFNTTVLPTGSVLVNGGTTQANINAAQHVREAEMFVPDVNNPASGSFVPMATQAFSRVYHATAILLPDGTVLSAGGGNPHVVQRNGEIFLPPYLFTAQGTGATWSQRPTLTRYTAGNALHGTLLSPFYVEMTDTSGANSIKDVVLVGLSTVTHGFNTGQRRIALERSDWSMGVDSNKNHVRIDRFPAKDLTPPGYYMLFLINHSGVPSRGVIVAVGAGTAAPQPA</sequence>
<accession>A0ABS5DXS6</accession>
<dbReference type="SUPFAM" id="SSF50965">
    <property type="entry name" value="Galactose oxidase, central domain"/>
    <property type="match status" value="1"/>
</dbReference>
<dbReference type="InterPro" id="IPR013783">
    <property type="entry name" value="Ig-like_fold"/>
</dbReference>
<comment type="caution">
    <text evidence="3">The sequence shown here is derived from an EMBL/GenBank/DDBJ whole genome shotgun (WGS) entry which is preliminary data.</text>
</comment>
<dbReference type="PANTHER" id="PTHR32208:SF21">
    <property type="entry name" value="LOW QUALITY PROTEIN: ALDEHYDE OXIDASE GLOX-LIKE"/>
    <property type="match status" value="1"/>
</dbReference>
<dbReference type="SUPFAM" id="SSF81296">
    <property type="entry name" value="E set domains"/>
    <property type="match status" value="1"/>
</dbReference>
<dbReference type="PANTHER" id="PTHR32208">
    <property type="entry name" value="SECRETED PROTEIN-RELATED"/>
    <property type="match status" value="1"/>
</dbReference>
<dbReference type="Pfam" id="PF09118">
    <property type="entry name" value="GO-like_E_set"/>
    <property type="match status" value="1"/>
</dbReference>
<dbReference type="InterPro" id="IPR014756">
    <property type="entry name" value="Ig_E-set"/>
</dbReference>
<feature type="chain" id="PRO_5046034744" evidence="1">
    <location>
        <begin position="25"/>
        <end position="637"/>
    </location>
</feature>
<dbReference type="EMBL" id="JAGQDG010000004">
    <property type="protein sequence ID" value="MBQ0935941.1"/>
    <property type="molecule type" value="Genomic_DNA"/>
</dbReference>
<evidence type="ECO:0000313" key="3">
    <source>
        <dbReference type="EMBL" id="MBQ0935941.1"/>
    </source>
</evidence>
<keyword evidence="4" id="KW-1185">Reference proteome</keyword>
<dbReference type="InterPro" id="IPR011043">
    <property type="entry name" value="Gal_Oxase/kelch_b-propeller"/>
</dbReference>
<keyword evidence="1" id="KW-0732">Signal</keyword>
<proteinExistence type="predicted"/>
<organism evidence="3 4">
    <name type="scientific">Ideonella paludis</name>
    <dbReference type="NCBI Taxonomy" id="1233411"/>
    <lineage>
        <taxon>Bacteria</taxon>
        <taxon>Pseudomonadati</taxon>
        <taxon>Pseudomonadota</taxon>
        <taxon>Betaproteobacteria</taxon>
        <taxon>Burkholderiales</taxon>
        <taxon>Sphaerotilaceae</taxon>
        <taxon>Ideonella</taxon>
    </lineage>
</organism>
<gene>
    <name evidence="3" type="ORF">KAK11_11440</name>
</gene>
<reference evidence="3 4" key="1">
    <citation type="submission" date="2021-04" db="EMBL/GenBank/DDBJ databases">
        <title>The genome sequence of type strain Ideonella paludis KCTC 32238.</title>
        <authorList>
            <person name="Liu Y."/>
        </authorList>
    </citation>
    <scope>NUCLEOTIDE SEQUENCE [LARGE SCALE GENOMIC DNA]</scope>
    <source>
        <strain evidence="3 4">KCTC 32238</strain>
    </source>
</reference>